<dbReference type="OrthoDB" id="3253876at2759"/>
<reference evidence="2" key="1">
    <citation type="submission" date="2022-08" db="EMBL/GenBank/DDBJ databases">
        <title>A Global Phylogenomic Analysis of the Shiitake Genus Lentinula.</title>
        <authorList>
            <consortium name="DOE Joint Genome Institute"/>
            <person name="Sierra-Patev S."/>
            <person name="Min B."/>
            <person name="Naranjo-Ortiz M."/>
            <person name="Looney B."/>
            <person name="Konkel Z."/>
            <person name="Slot J.C."/>
            <person name="Sakamoto Y."/>
            <person name="Steenwyk J.L."/>
            <person name="Rokas A."/>
            <person name="Carro J."/>
            <person name="Camarero S."/>
            <person name="Ferreira P."/>
            <person name="Molpeceres G."/>
            <person name="Ruiz-Duenas F.J."/>
            <person name="Serrano A."/>
            <person name="Henrissat B."/>
            <person name="Drula E."/>
            <person name="Hughes K.W."/>
            <person name="Mata J.L."/>
            <person name="Ishikawa N.K."/>
            <person name="Vargas-Isla R."/>
            <person name="Ushijima S."/>
            <person name="Smith C.A."/>
            <person name="Ahrendt S."/>
            <person name="Andreopoulos W."/>
            <person name="He G."/>
            <person name="Labutti K."/>
            <person name="Lipzen A."/>
            <person name="Ng V."/>
            <person name="Riley R."/>
            <person name="Sandor L."/>
            <person name="Barry K."/>
            <person name="Martinez A.T."/>
            <person name="Xiao Y."/>
            <person name="Gibbons J.G."/>
            <person name="Terashima K."/>
            <person name="Grigoriev I.V."/>
            <person name="Hibbett D.S."/>
        </authorList>
    </citation>
    <scope>NUCLEOTIDE SEQUENCE</scope>
    <source>
        <strain evidence="2">JLM2183</strain>
    </source>
</reference>
<feature type="compositionally biased region" description="Low complexity" evidence="1">
    <location>
        <begin position="53"/>
        <end position="64"/>
    </location>
</feature>
<proteinExistence type="predicted"/>
<feature type="compositionally biased region" description="Polar residues" evidence="1">
    <location>
        <begin position="1"/>
        <end position="24"/>
    </location>
</feature>
<gene>
    <name evidence="2" type="ORF">J3R30DRAFT_3657726</name>
</gene>
<organism evidence="2 3">
    <name type="scientific">Lentinula aciculospora</name>
    <dbReference type="NCBI Taxonomy" id="153920"/>
    <lineage>
        <taxon>Eukaryota</taxon>
        <taxon>Fungi</taxon>
        <taxon>Dikarya</taxon>
        <taxon>Basidiomycota</taxon>
        <taxon>Agaricomycotina</taxon>
        <taxon>Agaricomycetes</taxon>
        <taxon>Agaricomycetidae</taxon>
        <taxon>Agaricales</taxon>
        <taxon>Marasmiineae</taxon>
        <taxon>Omphalotaceae</taxon>
        <taxon>Lentinula</taxon>
    </lineage>
</organism>
<feature type="region of interest" description="Disordered" evidence="1">
    <location>
        <begin position="1"/>
        <end position="64"/>
    </location>
</feature>
<feature type="compositionally biased region" description="Low complexity" evidence="1">
    <location>
        <begin position="146"/>
        <end position="177"/>
    </location>
</feature>
<protein>
    <submittedName>
        <fullName evidence="2">Uncharacterized protein</fullName>
    </submittedName>
</protein>
<feature type="region of interest" description="Disordered" evidence="1">
    <location>
        <begin position="120"/>
        <end position="182"/>
    </location>
</feature>
<name>A0A9W9DNE0_9AGAR</name>
<dbReference type="Proteomes" id="UP001150266">
    <property type="component" value="Unassembled WGS sequence"/>
</dbReference>
<feature type="compositionally biased region" description="Polar residues" evidence="1">
    <location>
        <begin position="120"/>
        <end position="140"/>
    </location>
</feature>
<evidence type="ECO:0000313" key="3">
    <source>
        <dbReference type="Proteomes" id="UP001150266"/>
    </source>
</evidence>
<dbReference type="EMBL" id="JAOTPV010000010">
    <property type="protein sequence ID" value="KAJ4477228.1"/>
    <property type="molecule type" value="Genomic_DNA"/>
</dbReference>
<feature type="compositionally biased region" description="Low complexity" evidence="1">
    <location>
        <begin position="27"/>
        <end position="41"/>
    </location>
</feature>
<dbReference type="AlphaFoldDB" id="A0A9W9DNE0"/>
<evidence type="ECO:0000256" key="1">
    <source>
        <dbReference type="SAM" id="MobiDB-lite"/>
    </source>
</evidence>
<sequence length="318" mass="35013">MYNGYSSPPITNNPFISDPTNAQSRYPDLSGSSPSPDPNGSQFTSWIQPRGSQQQYQQQHYQQQMPPHLSGVVYQPTGTVGDSGFISPQFQPSSGFGQQMLGQMTGSSYGYLQGQNSSEFQTSYSPVQQQLQSPGYNNVAQFDPYSSIGGPSSAQQQSSSFQSPVSPISPTTPVTTSRSATGAVHPREYIKTHKAEIESWDTYAWKQLLNTFDDLKGAWASRKNEVDGRAQQLLMQMQYSGGYHPQMQQEAERLRALSREADTNHGTVLVDSVAASSFQMHEVFKGYRQSGDAASKRRVREASNAALQNIPDWPAPGF</sequence>
<comment type="caution">
    <text evidence="2">The sequence shown here is derived from an EMBL/GenBank/DDBJ whole genome shotgun (WGS) entry which is preliminary data.</text>
</comment>
<accession>A0A9W9DNE0</accession>
<keyword evidence="3" id="KW-1185">Reference proteome</keyword>
<evidence type="ECO:0000313" key="2">
    <source>
        <dbReference type="EMBL" id="KAJ4477228.1"/>
    </source>
</evidence>
<feature type="compositionally biased region" description="Polar residues" evidence="1">
    <location>
        <begin position="42"/>
        <end position="52"/>
    </location>
</feature>